<evidence type="ECO:0000256" key="4">
    <source>
        <dbReference type="ARBA" id="ARBA00023146"/>
    </source>
</evidence>
<dbReference type="SUPFAM" id="SSF47323">
    <property type="entry name" value="Anticodon-binding domain of a subclass of class I aminoacyl-tRNA synthetases"/>
    <property type="match status" value="1"/>
</dbReference>
<evidence type="ECO:0000256" key="2">
    <source>
        <dbReference type="ARBA" id="ARBA00022741"/>
    </source>
</evidence>
<dbReference type="Gene3D" id="1.10.730.10">
    <property type="entry name" value="Isoleucyl-tRNA Synthetase, Domain 1"/>
    <property type="match status" value="1"/>
</dbReference>
<name>A0A176S0P3_9GAMM</name>
<dbReference type="GO" id="GO:0006418">
    <property type="term" value="P:tRNA aminoacylation for protein translation"/>
    <property type="evidence" value="ECO:0007669"/>
    <property type="project" value="InterPro"/>
</dbReference>
<dbReference type="Proteomes" id="UP000076962">
    <property type="component" value="Unassembled WGS sequence"/>
</dbReference>
<dbReference type="PATRIC" id="fig|1003181.4.peg.3739"/>
<comment type="caution">
    <text evidence="5">The sequence shown here is derived from an EMBL/GenBank/DDBJ whole genome shotgun (WGS) entry which is preliminary data.</text>
</comment>
<keyword evidence="1" id="KW-0436">Ligase</keyword>
<dbReference type="EMBL" id="LUTY01001585">
    <property type="protein sequence ID" value="OAD21509.1"/>
    <property type="molecule type" value="Genomic_DNA"/>
</dbReference>
<evidence type="ECO:0008006" key="7">
    <source>
        <dbReference type="Google" id="ProtNLM"/>
    </source>
</evidence>
<evidence type="ECO:0000313" key="5">
    <source>
        <dbReference type="EMBL" id="OAD21509.1"/>
    </source>
</evidence>
<sequence length="52" mass="5783">MLMLSPIVPHITQALWQKLGHSGLILKRTKLASAIDIGTSWYLFISSVSVIF</sequence>
<evidence type="ECO:0000256" key="1">
    <source>
        <dbReference type="ARBA" id="ARBA00022598"/>
    </source>
</evidence>
<dbReference type="AlphaFoldDB" id="A0A176S0P3"/>
<keyword evidence="3" id="KW-0067">ATP-binding</keyword>
<keyword evidence="4" id="KW-0030">Aminoacyl-tRNA synthetase</keyword>
<dbReference type="InterPro" id="IPR009080">
    <property type="entry name" value="tRNAsynth_Ia_anticodon-bd"/>
</dbReference>
<dbReference type="GO" id="GO:0004812">
    <property type="term" value="F:aminoacyl-tRNA ligase activity"/>
    <property type="evidence" value="ECO:0007669"/>
    <property type="project" value="UniProtKB-KW"/>
</dbReference>
<keyword evidence="6" id="KW-1185">Reference proteome</keyword>
<dbReference type="GO" id="GO:0005524">
    <property type="term" value="F:ATP binding"/>
    <property type="evidence" value="ECO:0007669"/>
    <property type="project" value="UniProtKB-KW"/>
</dbReference>
<reference evidence="5 6" key="1">
    <citation type="submission" date="2016-05" db="EMBL/GenBank/DDBJ databases">
        <title>Single-cell genome of chain-forming Candidatus Thiomargarita nelsonii and comparison to other large sulfur-oxidizing bacteria.</title>
        <authorList>
            <person name="Winkel M."/>
            <person name="Salman V."/>
            <person name="Woyke T."/>
            <person name="Schulz-Vogt H."/>
            <person name="Richter M."/>
            <person name="Flood B."/>
            <person name="Bailey J."/>
            <person name="Amann R."/>
            <person name="Mussmann M."/>
        </authorList>
    </citation>
    <scope>NUCLEOTIDE SEQUENCE [LARGE SCALE GENOMIC DNA]</scope>
    <source>
        <strain evidence="5 6">THI036</strain>
    </source>
</reference>
<proteinExistence type="predicted"/>
<keyword evidence="2" id="KW-0547">Nucleotide-binding</keyword>
<protein>
    <recommendedName>
        <fullName evidence="7">Methionyl/Valyl/Leucyl/Isoleucyl-tRNA synthetase anticodon-binding domain-containing protein</fullName>
    </recommendedName>
</protein>
<organism evidence="5 6">
    <name type="scientific">Candidatus Thiomargarita nelsonii</name>
    <dbReference type="NCBI Taxonomy" id="1003181"/>
    <lineage>
        <taxon>Bacteria</taxon>
        <taxon>Pseudomonadati</taxon>
        <taxon>Pseudomonadota</taxon>
        <taxon>Gammaproteobacteria</taxon>
        <taxon>Thiotrichales</taxon>
        <taxon>Thiotrichaceae</taxon>
        <taxon>Thiomargarita</taxon>
    </lineage>
</organism>
<gene>
    <name evidence="5" type="ORF">THIOM_002719</name>
</gene>
<evidence type="ECO:0000313" key="6">
    <source>
        <dbReference type="Proteomes" id="UP000076962"/>
    </source>
</evidence>
<accession>A0A176S0P3</accession>
<evidence type="ECO:0000256" key="3">
    <source>
        <dbReference type="ARBA" id="ARBA00022840"/>
    </source>
</evidence>